<feature type="transmembrane region" description="Helical" evidence="1">
    <location>
        <begin position="336"/>
        <end position="357"/>
    </location>
</feature>
<accession>A0A6J6WG62</accession>
<evidence type="ECO:0000259" key="3">
    <source>
        <dbReference type="Pfam" id="PF07786"/>
    </source>
</evidence>
<feature type="domain" description="Heparan-alpha-glucosaminide N-acetyltransferase catalytic" evidence="3">
    <location>
        <begin position="6"/>
        <end position="217"/>
    </location>
</feature>
<feature type="transmembrane region" description="Helical" evidence="1">
    <location>
        <begin position="187"/>
        <end position="204"/>
    </location>
</feature>
<feature type="transmembrane region" description="Helical" evidence="1">
    <location>
        <begin position="94"/>
        <end position="111"/>
    </location>
</feature>
<dbReference type="Pfam" id="PF04235">
    <property type="entry name" value="DUF418"/>
    <property type="match status" value="1"/>
</dbReference>
<gene>
    <name evidence="4" type="ORF">UFOPK2975_00098</name>
</gene>
<keyword evidence="1" id="KW-0812">Transmembrane</keyword>
<dbReference type="EMBL" id="CAFAAG010000003">
    <property type="protein sequence ID" value="CAB4784111.1"/>
    <property type="molecule type" value="Genomic_DNA"/>
</dbReference>
<sequence>MNSSSRIESLDVARAVALFGVVAMNFHAYLNGAQSMYPTHPSAWERLFNPLTGPLTTRFAATFVLIAGIGVSLFTQRARVSNSRTDIQHARIVLLRRGALLYFVGYFVQWVWPGTILFYYGAYFIIAAAVFTWSTKRLIALGGVSIFFAAGLSWWRASQLLDGNNTRWLSPSPNSPRNLLIRTFVDYTHPVFPWIAFFVAGIMLGRHIHHLSKIRLRLMFASILLILATHAANFLFTSSSQISDRDFVLAKLVSTQPLDRGILFSLGTLATAVVALCLVSFMVERASRSILFRLLTKFLARAGRMTLSVYLLHVVFFNLVVHRLHWVGATGLDTALALSLLFYVVALMLSSWWNTYFGLGPAERVYRAFGG</sequence>
<evidence type="ECO:0000256" key="1">
    <source>
        <dbReference type="SAM" id="Phobius"/>
    </source>
</evidence>
<keyword evidence="1" id="KW-0472">Membrane</keyword>
<dbReference type="PANTHER" id="PTHR30590">
    <property type="entry name" value="INNER MEMBRANE PROTEIN"/>
    <property type="match status" value="1"/>
</dbReference>
<evidence type="ECO:0000313" key="4">
    <source>
        <dbReference type="EMBL" id="CAB4784111.1"/>
    </source>
</evidence>
<organism evidence="4">
    <name type="scientific">freshwater metagenome</name>
    <dbReference type="NCBI Taxonomy" id="449393"/>
    <lineage>
        <taxon>unclassified sequences</taxon>
        <taxon>metagenomes</taxon>
        <taxon>ecological metagenomes</taxon>
    </lineage>
</organism>
<evidence type="ECO:0000259" key="2">
    <source>
        <dbReference type="Pfam" id="PF04235"/>
    </source>
</evidence>
<feature type="transmembrane region" description="Helical" evidence="1">
    <location>
        <begin position="12"/>
        <end position="30"/>
    </location>
</feature>
<dbReference type="InterPro" id="IPR007349">
    <property type="entry name" value="DUF418"/>
</dbReference>
<feature type="domain" description="DUF418" evidence="2">
    <location>
        <begin position="254"/>
        <end position="368"/>
    </location>
</feature>
<dbReference type="PANTHER" id="PTHR30590:SF3">
    <property type="entry name" value="HYPOTHETICAL MEMBRANE SPANNING PROTEIN"/>
    <property type="match status" value="1"/>
</dbReference>
<name>A0A6J6WG62_9ZZZZ</name>
<dbReference type="InterPro" id="IPR012429">
    <property type="entry name" value="HGSNAT_cat"/>
</dbReference>
<proteinExistence type="predicted"/>
<feature type="transmembrane region" description="Helical" evidence="1">
    <location>
        <begin position="138"/>
        <end position="157"/>
    </location>
</feature>
<feature type="transmembrane region" description="Helical" evidence="1">
    <location>
        <begin position="262"/>
        <end position="283"/>
    </location>
</feature>
<feature type="transmembrane region" description="Helical" evidence="1">
    <location>
        <begin position="117"/>
        <end position="133"/>
    </location>
</feature>
<dbReference type="InterPro" id="IPR052529">
    <property type="entry name" value="Bact_Transport_Assoc"/>
</dbReference>
<feature type="transmembrane region" description="Helical" evidence="1">
    <location>
        <begin position="55"/>
        <end position="74"/>
    </location>
</feature>
<keyword evidence="1" id="KW-1133">Transmembrane helix</keyword>
<feature type="transmembrane region" description="Helical" evidence="1">
    <location>
        <begin position="304"/>
        <end position="324"/>
    </location>
</feature>
<reference evidence="4" key="1">
    <citation type="submission" date="2020-05" db="EMBL/GenBank/DDBJ databases">
        <authorList>
            <person name="Chiriac C."/>
            <person name="Salcher M."/>
            <person name="Ghai R."/>
            <person name="Kavagutti S V."/>
        </authorList>
    </citation>
    <scope>NUCLEOTIDE SEQUENCE</scope>
</reference>
<feature type="transmembrane region" description="Helical" evidence="1">
    <location>
        <begin position="216"/>
        <end position="236"/>
    </location>
</feature>
<dbReference type="Pfam" id="PF07786">
    <property type="entry name" value="HGSNAT_cat"/>
    <property type="match status" value="1"/>
</dbReference>
<dbReference type="AlphaFoldDB" id="A0A6J6WG62"/>
<protein>
    <submittedName>
        <fullName evidence="4">Unannotated protein</fullName>
    </submittedName>
</protein>